<evidence type="ECO:0000259" key="4">
    <source>
        <dbReference type="PROSITE" id="PS00028"/>
    </source>
</evidence>
<reference evidence="5 6" key="1">
    <citation type="submission" date="2013-11" db="EMBL/GenBank/DDBJ databases">
        <title>Genome sequencing of Stegodyphus mimosarum.</title>
        <authorList>
            <person name="Bechsgaard J."/>
        </authorList>
    </citation>
    <scope>NUCLEOTIDE SEQUENCE [LARGE SCALE GENOMIC DNA]</scope>
</reference>
<evidence type="ECO:0000256" key="2">
    <source>
        <dbReference type="ARBA" id="ARBA00022771"/>
    </source>
</evidence>
<organism evidence="5 6">
    <name type="scientific">Stegodyphus mimosarum</name>
    <name type="common">African social velvet spider</name>
    <dbReference type="NCBI Taxonomy" id="407821"/>
    <lineage>
        <taxon>Eukaryota</taxon>
        <taxon>Metazoa</taxon>
        <taxon>Ecdysozoa</taxon>
        <taxon>Arthropoda</taxon>
        <taxon>Chelicerata</taxon>
        <taxon>Arachnida</taxon>
        <taxon>Araneae</taxon>
        <taxon>Araneomorphae</taxon>
        <taxon>Entelegynae</taxon>
        <taxon>Eresoidea</taxon>
        <taxon>Eresidae</taxon>
        <taxon>Stegodyphus</taxon>
    </lineage>
</organism>
<evidence type="ECO:0000313" key="5">
    <source>
        <dbReference type="EMBL" id="KFM83324.1"/>
    </source>
</evidence>
<sequence>MFSCVPCNKIFNGIQPYKDHMVSEKHRKKVNQPLIASSEEKNYLSHGVSELSLSPYVQNRGNFYICTLCAAHLNSSQQLQSHLYGSKHNRMVNMQGGMPADNTSNEDNYKDELSATFKFHDLLIKDVMGDVKFFKADEPIIF</sequence>
<dbReference type="InterPro" id="IPR013087">
    <property type="entry name" value="Znf_C2H2_type"/>
</dbReference>
<keyword evidence="6" id="KW-1185">Reference proteome</keyword>
<dbReference type="AlphaFoldDB" id="A0A087V135"/>
<name>A0A087V135_STEMI</name>
<proteinExistence type="predicted"/>
<evidence type="ECO:0000313" key="6">
    <source>
        <dbReference type="Proteomes" id="UP000054359"/>
    </source>
</evidence>
<gene>
    <name evidence="5" type="ORF">X975_00057</name>
</gene>
<keyword evidence="2" id="KW-0863">Zinc-finger</keyword>
<dbReference type="PROSITE" id="PS00028">
    <property type="entry name" value="ZINC_FINGER_C2H2_1"/>
    <property type="match status" value="2"/>
</dbReference>
<dbReference type="SUPFAM" id="SSF57667">
    <property type="entry name" value="beta-beta-alpha zinc fingers"/>
    <property type="match status" value="2"/>
</dbReference>
<dbReference type="InterPro" id="IPR036236">
    <property type="entry name" value="Znf_C2H2_sf"/>
</dbReference>
<keyword evidence="1" id="KW-0479">Metal-binding</keyword>
<dbReference type="EMBL" id="KL817952">
    <property type="protein sequence ID" value="KFM83324.1"/>
    <property type="molecule type" value="Genomic_DNA"/>
</dbReference>
<dbReference type="SMART" id="SM00355">
    <property type="entry name" value="ZnF_C2H2"/>
    <property type="match status" value="2"/>
</dbReference>
<dbReference type="InterPro" id="IPR003604">
    <property type="entry name" value="Matrin/U1-like-C_Znf_C2H2"/>
</dbReference>
<dbReference type="OMA" id="CGNEADP"/>
<dbReference type="OrthoDB" id="434647at2759"/>
<accession>A0A087V135</accession>
<dbReference type="SMART" id="SM00451">
    <property type="entry name" value="ZnF_U1"/>
    <property type="match status" value="2"/>
</dbReference>
<dbReference type="Gene3D" id="3.30.160.60">
    <property type="entry name" value="Classic Zinc Finger"/>
    <property type="match status" value="2"/>
</dbReference>
<feature type="domain" description="C2H2-type" evidence="4">
    <location>
        <begin position="4"/>
        <end position="26"/>
    </location>
</feature>
<feature type="domain" description="C2H2-type" evidence="4">
    <location>
        <begin position="66"/>
        <end position="88"/>
    </location>
</feature>
<dbReference type="GO" id="GO:0003676">
    <property type="term" value="F:nucleic acid binding"/>
    <property type="evidence" value="ECO:0007669"/>
    <property type="project" value="InterPro"/>
</dbReference>
<dbReference type="Pfam" id="PF12171">
    <property type="entry name" value="zf-C2H2_jaz"/>
    <property type="match status" value="1"/>
</dbReference>
<dbReference type="Proteomes" id="UP000054359">
    <property type="component" value="Unassembled WGS sequence"/>
</dbReference>
<dbReference type="GO" id="GO:0008270">
    <property type="term" value="F:zinc ion binding"/>
    <property type="evidence" value="ECO:0007669"/>
    <property type="project" value="UniProtKB-KW"/>
</dbReference>
<dbReference type="Pfam" id="PF12874">
    <property type="entry name" value="zf-met"/>
    <property type="match status" value="1"/>
</dbReference>
<dbReference type="InterPro" id="IPR022755">
    <property type="entry name" value="Znf_C2H2_jaz"/>
</dbReference>
<feature type="non-terminal residue" evidence="5">
    <location>
        <position position="142"/>
    </location>
</feature>
<evidence type="ECO:0000256" key="1">
    <source>
        <dbReference type="ARBA" id="ARBA00022723"/>
    </source>
</evidence>
<keyword evidence="3" id="KW-0862">Zinc</keyword>
<evidence type="ECO:0000256" key="3">
    <source>
        <dbReference type="ARBA" id="ARBA00022833"/>
    </source>
</evidence>
<protein>
    <recommendedName>
        <fullName evidence="4">C2H2-type domain-containing protein</fullName>
    </recommendedName>
</protein>